<dbReference type="EMBL" id="AP014924">
    <property type="protein sequence ID" value="BAS27863.1"/>
    <property type="molecule type" value="Genomic_DNA"/>
</dbReference>
<dbReference type="STRING" id="1555112.LIP_2022"/>
<sequence>MCFPRIVLSPHPDDAEYGSGGLLAGLRELDMEAHIACFVPTGELEDAPTLSETASIRQVEARASAELLGAMLHWLEGAALPRRPDAAQPGPAAQGDPS</sequence>
<dbReference type="Pfam" id="PF02585">
    <property type="entry name" value="PIG-L"/>
    <property type="match status" value="1"/>
</dbReference>
<dbReference type="Gene3D" id="3.40.50.10320">
    <property type="entry name" value="LmbE-like"/>
    <property type="match status" value="1"/>
</dbReference>
<dbReference type="KEGG" id="lpil:LIP_2022"/>
<evidence type="ECO:0000313" key="2">
    <source>
        <dbReference type="Proteomes" id="UP000065807"/>
    </source>
</evidence>
<evidence type="ECO:0000313" key="1">
    <source>
        <dbReference type="EMBL" id="BAS27863.1"/>
    </source>
</evidence>
<name>A0A0K2SL71_LIMPI</name>
<gene>
    <name evidence="1" type="ORF">LIP_2022</name>
</gene>
<evidence type="ECO:0008006" key="3">
    <source>
        <dbReference type="Google" id="ProtNLM"/>
    </source>
</evidence>
<organism evidence="1 2">
    <name type="scientific">Limnochorda pilosa</name>
    <dbReference type="NCBI Taxonomy" id="1555112"/>
    <lineage>
        <taxon>Bacteria</taxon>
        <taxon>Bacillati</taxon>
        <taxon>Bacillota</taxon>
        <taxon>Limnochordia</taxon>
        <taxon>Limnochordales</taxon>
        <taxon>Limnochordaceae</taxon>
        <taxon>Limnochorda</taxon>
    </lineage>
</organism>
<dbReference type="AlphaFoldDB" id="A0A0K2SL71"/>
<accession>A0A0K2SL71</accession>
<keyword evidence="2" id="KW-1185">Reference proteome</keyword>
<proteinExistence type="predicted"/>
<reference evidence="2" key="2">
    <citation type="journal article" date="2016" name="Int. J. Syst. Evol. Microbiol.">
        <title>Complete genome sequence and cell structure of Limnochorda pilosa, a Gram-negative spore-former within the phylum Firmicutes.</title>
        <authorList>
            <person name="Watanabe M."/>
            <person name="Kojima H."/>
            <person name="Fukui M."/>
        </authorList>
    </citation>
    <scope>NUCLEOTIDE SEQUENCE [LARGE SCALE GENOMIC DNA]</scope>
    <source>
        <strain evidence="2">HC45</strain>
    </source>
</reference>
<dbReference type="Proteomes" id="UP000065807">
    <property type="component" value="Chromosome"/>
</dbReference>
<dbReference type="InterPro" id="IPR003737">
    <property type="entry name" value="GlcNAc_PI_deacetylase-related"/>
</dbReference>
<dbReference type="OrthoDB" id="9790023at2"/>
<dbReference type="SUPFAM" id="SSF102588">
    <property type="entry name" value="LmbE-like"/>
    <property type="match status" value="1"/>
</dbReference>
<reference evidence="2" key="1">
    <citation type="submission" date="2015-07" db="EMBL/GenBank/DDBJ databases">
        <title>Complete genome sequence and phylogenetic analysis of Limnochorda pilosa.</title>
        <authorList>
            <person name="Watanabe M."/>
            <person name="Kojima H."/>
            <person name="Fukui M."/>
        </authorList>
    </citation>
    <scope>NUCLEOTIDE SEQUENCE [LARGE SCALE GENOMIC DNA]</scope>
    <source>
        <strain evidence="2">HC45</strain>
    </source>
</reference>
<protein>
    <recommendedName>
        <fullName evidence="3">LmbE family protein</fullName>
    </recommendedName>
</protein>
<dbReference type="InterPro" id="IPR024078">
    <property type="entry name" value="LmbE-like_dom_sf"/>
</dbReference>